<accession>A0A1T4TV18</accession>
<evidence type="ECO:0000313" key="3">
    <source>
        <dbReference type="Proteomes" id="UP000190367"/>
    </source>
</evidence>
<dbReference type="RefSeq" id="WP_078672681.1">
    <property type="nucleotide sequence ID" value="NZ_FUWZ01000006.1"/>
</dbReference>
<dbReference type="Pfam" id="PF14903">
    <property type="entry name" value="WG_beta_rep"/>
    <property type="match status" value="1"/>
</dbReference>
<dbReference type="InterPro" id="IPR032774">
    <property type="entry name" value="WG_beta_rep"/>
</dbReference>
<name>A0A1T4TV18_9BACT</name>
<dbReference type="OrthoDB" id="697275at2"/>
<dbReference type="Proteomes" id="UP000190367">
    <property type="component" value="Unassembled WGS sequence"/>
</dbReference>
<sequence>MRKSFVTLSLLCATAVVSAQDKLYYFPTADSSKVGVKNDQGKIIVPAKFSGAINYAFDQPITGPTIEFPDVSVSPKTPKLCPAVAGGEVYDRTGRFLYYPLSYDNGPDYWEEGLRRYVANGKVGFADKSGNKVLPAKWDFASPFNYGYAVVYEGGWVKHYDSGGEHWWIDAVSKKSVCYLINKKGERVNPLPAGQAKDYKYEGAYYPYPFRYSVGEQQIIDSLQRLEVINDIHLVNVYNDAPRKDLLLQFEITERPTRDFPYYTVQGFSRQQREDRIQFIVSPDGKNYRYQPWSDGEEPVPLRQWIIEELKTAKDFMQEHTDTPFRFDADARLKEWGPSN</sequence>
<feature type="signal peptide" evidence="1">
    <location>
        <begin position="1"/>
        <end position="19"/>
    </location>
</feature>
<protein>
    <submittedName>
        <fullName evidence="2">WG containing repeat-containing protein</fullName>
    </submittedName>
</protein>
<dbReference type="AlphaFoldDB" id="A0A1T4TV18"/>
<keyword evidence="3" id="KW-1185">Reference proteome</keyword>
<reference evidence="3" key="1">
    <citation type="submission" date="2017-02" db="EMBL/GenBank/DDBJ databases">
        <authorList>
            <person name="Varghese N."/>
            <person name="Submissions S."/>
        </authorList>
    </citation>
    <scope>NUCLEOTIDE SEQUENCE [LARGE SCALE GENOMIC DNA]</scope>
    <source>
        <strain evidence="3">DSM 22224</strain>
    </source>
</reference>
<proteinExistence type="predicted"/>
<feature type="chain" id="PRO_5010540730" evidence="1">
    <location>
        <begin position="20"/>
        <end position="340"/>
    </location>
</feature>
<keyword evidence="1" id="KW-0732">Signal</keyword>
<gene>
    <name evidence="2" type="ORF">SAMN04488128_106336</name>
</gene>
<evidence type="ECO:0000313" key="2">
    <source>
        <dbReference type="EMBL" id="SKA44141.1"/>
    </source>
</evidence>
<evidence type="ECO:0000256" key="1">
    <source>
        <dbReference type="SAM" id="SignalP"/>
    </source>
</evidence>
<dbReference type="EMBL" id="FUWZ01000006">
    <property type="protein sequence ID" value="SKA44141.1"/>
    <property type="molecule type" value="Genomic_DNA"/>
</dbReference>
<organism evidence="2 3">
    <name type="scientific">Chitinophaga eiseniae</name>
    <dbReference type="NCBI Taxonomy" id="634771"/>
    <lineage>
        <taxon>Bacteria</taxon>
        <taxon>Pseudomonadati</taxon>
        <taxon>Bacteroidota</taxon>
        <taxon>Chitinophagia</taxon>
        <taxon>Chitinophagales</taxon>
        <taxon>Chitinophagaceae</taxon>
        <taxon>Chitinophaga</taxon>
    </lineage>
</organism>
<dbReference type="STRING" id="634771.SAMN04488128_106336"/>